<feature type="chain" id="PRO_5016851409" description="Secreted protein" evidence="1">
    <location>
        <begin position="24"/>
        <end position="99"/>
    </location>
</feature>
<dbReference type="AlphaFoldDB" id="A0A367KZJ9"/>
<organism evidence="2 3">
    <name type="scientific">Ophiocordyceps polyrhachis-furcata BCC 54312</name>
    <dbReference type="NCBI Taxonomy" id="1330021"/>
    <lineage>
        <taxon>Eukaryota</taxon>
        <taxon>Fungi</taxon>
        <taxon>Dikarya</taxon>
        <taxon>Ascomycota</taxon>
        <taxon>Pezizomycotina</taxon>
        <taxon>Sordariomycetes</taxon>
        <taxon>Hypocreomycetidae</taxon>
        <taxon>Hypocreales</taxon>
        <taxon>Ophiocordycipitaceae</taxon>
        <taxon>Ophiocordyceps</taxon>
    </lineage>
</organism>
<dbReference type="EMBL" id="LKCN02000031">
    <property type="protein sequence ID" value="RCI07402.1"/>
    <property type="molecule type" value="Genomic_DNA"/>
</dbReference>
<evidence type="ECO:0000313" key="2">
    <source>
        <dbReference type="EMBL" id="RCI07402.1"/>
    </source>
</evidence>
<comment type="caution">
    <text evidence="2">The sequence shown here is derived from an EMBL/GenBank/DDBJ whole genome shotgun (WGS) entry which is preliminary data.</text>
</comment>
<keyword evidence="3" id="KW-1185">Reference proteome</keyword>
<keyword evidence="1" id="KW-0732">Signal</keyword>
<gene>
    <name evidence="2" type="ORF">L249_1382</name>
</gene>
<protein>
    <recommendedName>
        <fullName evidence="4">Secreted protein</fullName>
    </recommendedName>
</protein>
<evidence type="ECO:0008006" key="4">
    <source>
        <dbReference type="Google" id="ProtNLM"/>
    </source>
</evidence>
<reference evidence="2 3" key="1">
    <citation type="journal article" date="2015" name="BMC Genomics">
        <title>Insights from the genome of Ophiocordyceps polyrhachis-furcata to pathogenicity and host specificity in insect fungi.</title>
        <authorList>
            <person name="Wichadakul D."/>
            <person name="Kobmoo N."/>
            <person name="Ingsriswang S."/>
            <person name="Tangphatsornruang S."/>
            <person name="Chantasingh D."/>
            <person name="Luangsa-ard J.J."/>
            <person name="Eurwilaichitr L."/>
        </authorList>
    </citation>
    <scope>NUCLEOTIDE SEQUENCE [LARGE SCALE GENOMIC DNA]</scope>
    <source>
        <strain evidence="2 3">BCC 54312</strain>
    </source>
</reference>
<accession>A0A367KZJ9</accession>
<evidence type="ECO:0000313" key="3">
    <source>
        <dbReference type="Proteomes" id="UP000253664"/>
    </source>
</evidence>
<feature type="signal peptide" evidence="1">
    <location>
        <begin position="1"/>
        <end position="23"/>
    </location>
</feature>
<dbReference type="Proteomes" id="UP000253664">
    <property type="component" value="Unassembled WGS sequence"/>
</dbReference>
<name>A0A367KZJ9_9HYPO</name>
<proteinExistence type="predicted"/>
<evidence type="ECO:0000256" key="1">
    <source>
        <dbReference type="SAM" id="SignalP"/>
    </source>
</evidence>
<sequence>MPVWRGCRILYEFVLIFILVVYPHPTTRHGCSQEGRLLLLHDQSPVPPGKKGRLCQPPIWAMTGRVLPSHLLTCLSVQSQGVHPFLGIPELAISSTDRR</sequence>